<dbReference type="EMBL" id="PDCR01000027">
    <property type="protein sequence ID" value="PEG52738.1"/>
    <property type="molecule type" value="Genomic_DNA"/>
</dbReference>
<sequence length="360" mass="37794">MIKYRGSHLIRHGIIGVTLAVLIIAAGLQPERISSWATSVTYSAIFAEAGGLGSGDPVTVSGVRTGSVSSVDLDKGRAVVNFTLKATVGLGSETSAHIRTGSLLGQRVLTLSSAGSGRLAPRTVIPLSRTSSPYSLTEATSDLTTNTAGMDTASLNRSLDTLSDTIGQIAPQLGPTFDGLTRLSQSINGRNDTLGELFQSAGEFTSILSDQSQQVNTLILDADALLGVLVERRQAIAQLLVYTSGLAQQLSGLVADNEEQLAPALEKLNSVTAMLEKNSDNIAKALPGLAKYQLTQGETVSSGFYYNAFVPNLTQAQLLQPFLDYALGFRRGTDAGRPPDNAGPRAELPFPYNGIPGGSR</sequence>
<dbReference type="PANTHER" id="PTHR33371:SF18">
    <property type="entry name" value="MCE-FAMILY PROTEIN MCE3C"/>
    <property type="match status" value="1"/>
</dbReference>
<dbReference type="GO" id="GO:0005576">
    <property type="term" value="C:extracellular region"/>
    <property type="evidence" value="ECO:0007669"/>
    <property type="project" value="TreeGrafter"/>
</dbReference>
<comment type="caution">
    <text evidence="5">The sequence shown here is derived from an EMBL/GenBank/DDBJ whole genome shotgun (WGS) entry which is preliminary data.</text>
</comment>
<keyword evidence="2" id="KW-0812">Transmembrane</keyword>
<dbReference type="Proteomes" id="UP000191039">
    <property type="component" value="Unassembled WGS sequence"/>
</dbReference>
<dbReference type="InterPro" id="IPR024516">
    <property type="entry name" value="Mce_C"/>
</dbReference>
<protein>
    <submittedName>
        <fullName evidence="5">Mammalian cell entry protein</fullName>
    </submittedName>
</protein>
<accession>A0A1Q4HLF6</accession>
<dbReference type="InterPro" id="IPR052336">
    <property type="entry name" value="MlaD_Phospholipid_Transporter"/>
</dbReference>
<feature type="domain" description="Mce/MlaD" evidence="3">
    <location>
        <begin position="39"/>
        <end position="112"/>
    </location>
</feature>
<evidence type="ECO:0000259" key="3">
    <source>
        <dbReference type="Pfam" id="PF02470"/>
    </source>
</evidence>
<evidence type="ECO:0000256" key="2">
    <source>
        <dbReference type="SAM" id="Phobius"/>
    </source>
</evidence>
<dbReference type="PANTHER" id="PTHR33371">
    <property type="entry name" value="INTERMEMBRANE PHOSPHOLIPID TRANSPORT SYSTEM BINDING PROTEIN MLAD-RELATED"/>
    <property type="match status" value="1"/>
</dbReference>
<dbReference type="PRINTS" id="PR01782">
    <property type="entry name" value="MCEVIRFACTOR"/>
</dbReference>
<evidence type="ECO:0000313" key="5">
    <source>
        <dbReference type="EMBL" id="OPE46263.1"/>
    </source>
</evidence>
<gene>
    <name evidence="5" type="ORF">BV510_26635</name>
    <name evidence="6" type="ORF">CRI78_19785</name>
</gene>
<dbReference type="STRING" id="1801.BRW64_02010"/>
<reference evidence="5 7" key="1">
    <citation type="submission" date="2016-09" db="EMBL/GenBank/DDBJ databases">
        <title>genome sequences of unsequenced Mycobacteria.</title>
        <authorList>
            <person name="Greninger A.L."/>
            <person name="Jerome K.R."/>
            <person name="Mcnair B."/>
            <person name="Wallis C."/>
            <person name="Fang F."/>
        </authorList>
    </citation>
    <scope>NUCLEOTIDE SEQUENCE [LARGE SCALE GENOMIC DNA]</scope>
    <source>
        <strain evidence="5 7">BM1</strain>
    </source>
</reference>
<feature type="transmembrane region" description="Helical" evidence="2">
    <location>
        <begin position="9"/>
        <end position="28"/>
    </location>
</feature>
<dbReference type="InterPro" id="IPR003399">
    <property type="entry name" value="Mce/MlaD"/>
</dbReference>
<reference evidence="6 8" key="2">
    <citation type="submission" date="2017-10" db="EMBL/GenBank/DDBJ databases">
        <title>The new phylogeny of genus Mycobacterium.</title>
        <authorList>
            <person name="Tortoli E."/>
            <person name="Trovato A."/>
            <person name="Cirillo D.M."/>
        </authorList>
    </citation>
    <scope>NUCLEOTIDE SEQUENCE [LARGE SCALE GENOMIC DNA]</scope>
    <source>
        <strain evidence="6 8">IP141170001</strain>
    </source>
</reference>
<evidence type="ECO:0000313" key="8">
    <source>
        <dbReference type="Proteomes" id="UP000220340"/>
    </source>
</evidence>
<keyword evidence="2" id="KW-1133">Transmembrane helix</keyword>
<name>A0A1Q4HLF6_9MYCO</name>
<evidence type="ECO:0000313" key="6">
    <source>
        <dbReference type="EMBL" id="PEG52738.1"/>
    </source>
</evidence>
<feature type="domain" description="Mammalian cell entry C-terminal" evidence="4">
    <location>
        <begin position="117"/>
        <end position="295"/>
    </location>
</feature>
<keyword evidence="2" id="KW-0472">Membrane</keyword>
<dbReference type="Proteomes" id="UP000220340">
    <property type="component" value="Unassembled WGS sequence"/>
</dbReference>
<keyword evidence="8" id="KW-1185">Reference proteome</keyword>
<evidence type="ECO:0000313" key="7">
    <source>
        <dbReference type="Proteomes" id="UP000191039"/>
    </source>
</evidence>
<dbReference type="AlphaFoldDB" id="A0A1Q4HLF6"/>
<dbReference type="OrthoDB" id="5241191at2"/>
<evidence type="ECO:0000256" key="1">
    <source>
        <dbReference type="SAM" id="MobiDB-lite"/>
    </source>
</evidence>
<evidence type="ECO:0000259" key="4">
    <source>
        <dbReference type="Pfam" id="PF11887"/>
    </source>
</evidence>
<dbReference type="EMBL" id="MIJD01000428">
    <property type="protein sequence ID" value="OPE46263.1"/>
    <property type="molecule type" value="Genomic_DNA"/>
</dbReference>
<dbReference type="Pfam" id="PF02470">
    <property type="entry name" value="MlaD"/>
    <property type="match status" value="1"/>
</dbReference>
<dbReference type="Pfam" id="PF11887">
    <property type="entry name" value="Mce4_CUP1"/>
    <property type="match status" value="1"/>
</dbReference>
<dbReference type="InterPro" id="IPR005693">
    <property type="entry name" value="Mce"/>
</dbReference>
<feature type="region of interest" description="Disordered" evidence="1">
    <location>
        <begin position="334"/>
        <end position="360"/>
    </location>
</feature>
<dbReference type="NCBIfam" id="TIGR00996">
    <property type="entry name" value="Mtu_fam_mce"/>
    <property type="match status" value="1"/>
</dbReference>
<organism evidence="5 7">
    <name type="scientific">Mycolicibacterium diernhoferi</name>
    <dbReference type="NCBI Taxonomy" id="1801"/>
    <lineage>
        <taxon>Bacteria</taxon>
        <taxon>Bacillati</taxon>
        <taxon>Actinomycetota</taxon>
        <taxon>Actinomycetes</taxon>
        <taxon>Mycobacteriales</taxon>
        <taxon>Mycobacteriaceae</taxon>
        <taxon>Mycolicibacterium</taxon>
    </lineage>
</organism>
<proteinExistence type="predicted"/>
<dbReference type="RefSeq" id="WP_073853704.1">
    <property type="nucleotide sequence ID" value="NZ_BAAATC010000018.1"/>
</dbReference>